<feature type="coiled-coil region" evidence="1">
    <location>
        <begin position="47"/>
        <end position="74"/>
    </location>
</feature>
<protein>
    <recommendedName>
        <fullName evidence="5">DUF4835 domain-containing protein</fullName>
    </recommendedName>
</protein>
<keyword evidence="2" id="KW-0732">Signal</keyword>
<name>A0A532UXW8_UNCL8</name>
<evidence type="ECO:0000313" key="4">
    <source>
        <dbReference type="Proteomes" id="UP000319619"/>
    </source>
</evidence>
<evidence type="ECO:0000256" key="2">
    <source>
        <dbReference type="SAM" id="SignalP"/>
    </source>
</evidence>
<comment type="caution">
    <text evidence="3">The sequence shown here is derived from an EMBL/GenBank/DDBJ whole genome shotgun (WGS) entry which is preliminary data.</text>
</comment>
<sequence>MEGYLGIIINTGIEMNRNRFSCVLLVLATVAMLSCIAHAQRPIATVKINTEKLIQESKEKLNNLKLELETYVKEFDWSDNSKRYDIPVQIDIFFERAQTVSFEDRYDARMVLSNGTDFQASDKRWSFRYIQGTTTKQSGQFEPLTAMLDFYIYVMLAHEYDKATKLGGDDYFQKAYDIMQQSKFSEFYSGGWKERSLYLENLMSEGNIPLRELEYFFIQAKQWLRLDNRKTGSQYLRVILMRLLEMDPEKDGLDRFYQLHHLDLARMLSSLQMRQELLDMIRLNPDNEVIYKQFMDQIIKEPGTN</sequence>
<evidence type="ECO:0000256" key="1">
    <source>
        <dbReference type="SAM" id="Coils"/>
    </source>
</evidence>
<evidence type="ECO:0008006" key="5">
    <source>
        <dbReference type="Google" id="ProtNLM"/>
    </source>
</evidence>
<proteinExistence type="predicted"/>
<evidence type="ECO:0000313" key="3">
    <source>
        <dbReference type="EMBL" id="TKJ39775.1"/>
    </source>
</evidence>
<dbReference type="EMBL" id="NJBN01000007">
    <property type="protein sequence ID" value="TKJ39775.1"/>
    <property type="molecule type" value="Genomic_DNA"/>
</dbReference>
<feature type="signal peptide" evidence="2">
    <location>
        <begin position="1"/>
        <end position="39"/>
    </location>
</feature>
<dbReference type="InterPro" id="IPR032274">
    <property type="entry name" value="DUF4835"/>
</dbReference>
<organism evidence="3 4">
    <name type="scientific">candidate division LCP-89 bacterium B3_LCP</name>
    <dbReference type="NCBI Taxonomy" id="2012998"/>
    <lineage>
        <taxon>Bacteria</taxon>
        <taxon>Pseudomonadati</taxon>
        <taxon>Bacteria division LCP-89</taxon>
    </lineage>
</organism>
<dbReference type="Pfam" id="PF16119">
    <property type="entry name" value="DUF4835"/>
    <property type="match status" value="1"/>
</dbReference>
<keyword evidence="1" id="KW-0175">Coiled coil</keyword>
<accession>A0A532UXW8</accession>
<dbReference type="AlphaFoldDB" id="A0A532UXW8"/>
<reference evidence="3 4" key="1">
    <citation type="submission" date="2017-06" db="EMBL/GenBank/DDBJ databases">
        <title>Novel microbial phyla capable of carbon fixation and sulfur reduction in deep-sea sediments.</title>
        <authorList>
            <person name="Huang J."/>
            <person name="Baker B."/>
            <person name="Wang Y."/>
        </authorList>
    </citation>
    <scope>NUCLEOTIDE SEQUENCE [LARGE SCALE GENOMIC DNA]</scope>
    <source>
        <strain evidence="3">B3_LCP</strain>
    </source>
</reference>
<gene>
    <name evidence="3" type="ORF">CEE37_10890</name>
</gene>
<feature type="chain" id="PRO_5022174285" description="DUF4835 domain-containing protein" evidence="2">
    <location>
        <begin position="40"/>
        <end position="305"/>
    </location>
</feature>
<dbReference type="Proteomes" id="UP000319619">
    <property type="component" value="Unassembled WGS sequence"/>
</dbReference>